<dbReference type="PANTHER" id="PTHR13318">
    <property type="entry name" value="PARTNER OF PAIRED, ISOFORM B-RELATED"/>
    <property type="match status" value="1"/>
</dbReference>
<dbReference type="InterPro" id="IPR001611">
    <property type="entry name" value="Leu-rich_rpt"/>
</dbReference>
<evidence type="ECO:0000313" key="1">
    <source>
        <dbReference type="EMBL" id="KAK6942200.1"/>
    </source>
</evidence>
<comment type="caution">
    <text evidence="1">The sequence shown here is derived from an EMBL/GenBank/DDBJ whole genome shotgun (WGS) entry which is preliminary data.</text>
</comment>
<accession>A0AAN8VXI8</accession>
<dbReference type="Gene3D" id="3.80.10.10">
    <property type="entry name" value="Ribonuclease Inhibitor"/>
    <property type="match status" value="5"/>
</dbReference>
<proteinExistence type="predicted"/>
<organism evidence="1 2">
    <name type="scientific">Dillenia turbinata</name>
    <dbReference type="NCBI Taxonomy" id="194707"/>
    <lineage>
        <taxon>Eukaryota</taxon>
        <taxon>Viridiplantae</taxon>
        <taxon>Streptophyta</taxon>
        <taxon>Embryophyta</taxon>
        <taxon>Tracheophyta</taxon>
        <taxon>Spermatophyta</taxon>
        <taxon>Magnoliopsida</taxon>
        <taxon>eudicotyledons</taxon>
        <taxon>Gunneridae</taxon>
        <taxon>Pentapetalae</taxon>
        <taxon>Dilleniales</taxon>
        <taxon>Dilleniaceae</taxon>
        <taxon>Dillenia</taxon>
    </lineage>
</organism>
<dbReference type="Proteomes" id="UP001370490">
    <property type="component" value="Unassembled WGS sequence"/>
</dbReference>
<gene>
    <name evidence="1" type="ORF">RJ641_027577</name>
</gene>
<dbReference type="Pfam" id="PF13855">
    <property type="entry name" value="LRR_8"/>
    <property type="match status" value="1"/>
</dbReference>
<dbReference type="InterPro" id="IPR032675">
    <property type="entry name" value="LRR_dom_sf"/>
</dbReference>
<sequence length="557" mass="60688">MGGICSRKREQEKRDNGVQGAVSGRYCKSGSSKWLAFAASFSLSALECPIGRGNCPSLLELCIYKIRKDIEKHSSFSTLPRDLSQQIFNYLASSHSLNEASLKAFQDCALEDIFLGEYPGVKDSWMNVISSQGPSLLSIDLSGSDVTDSGFCLLKNCLNLQALTYNYCDQISELGLNHISGLSNLKFLSLTKNNAVTAEGMRTFSRLVNLMKLDVERCSQIHGGFVHLKGLSKLESLNVRCCKCITDYDMKHISGLASLKELQVSCTNITDVGVSYLKGLNKLILLNLEGCRVTTACLDSMTAFLVLSHLNLSRCGISDDGCEKFSDLTKLESLNLDSCKIGDEGLTHFTGLVSLRRLELSDTEVQSHGLCHLSGLTELQSINLSFTSVTDSGLKRLSRLTSLKSLNLDARQISDSGLSYITGLTGLTHLDLFGARITDLGTISLQYFKNLRSLEICGGGLTDTGVNNIKGLISLRLLNLSQNLSLSDNSLKLISGLTALVSLNVSNSSITSEGLQFLKPLKNLRSLLLESCKVTALDIKDLKSTALPNLLNFRPDR</sequence>
<evidence type="ECO:0000313" key="2">
    <source>
        <dbReference type="Proteomes" id="UP001370490"/>
    </source>
</evidence>
<dbReference type="EMBL" id="JBAMMX010000004">
    <property type="protein sequence ID" value="KAK6942200.1"/>
    <property type="molecule type" value="Genomic_DNA"/>
</dbReference>
<dbReference type="SUPFAM" id="SSF52047">
    <property type="entry name" value="RNI-like"/>
    <property type="match status" value="2"/>
</dbReference>
<dbReference type="SMART" id="SM00367">
    <property type="entry name" value="LRR_CC"/>
    <property type="match status" value="9"/>
</dbReference>
<dbReference type="GO" id="GO:0031146">
    <property type="term" value="P:SCF-dependent proteasomal ubiquitin-dependent protein catabolic process"/>
    <property type="evidence" value="ECO:0007669"/>
    <property type="project" value="TreeGrafter"/>
</dbReference>
<dbReference type="AlphaFoldDB" id="A0AAN8VXI8"/>
<dbReference type="InterPro" id="IPR006553">
    <property type="entry name" value="Leu-rich_rpt_Cys-con_subtyp"/>
</dbReference>
<dbReference type="FunFam" id="3.80.10.10:FF:000277">
    <property type="entry name" value="Leucine-rich repeat family protein"/>
    <property type="match status" value="1"/>
</dbReference>
<protein>
    <submittedName>
        <fullName evidence="1">Leucine-rich repeat</fullName>
    </submittedName>
</protein>
<dbReference type="Pfam" id="PF13516">
    <property type="entry name" value="LRR_6"/>
    <property type="match status" value="3"/>
</dbReference>
<dbReference type="GO" id="GO:0019005">
    <property type="term" value="C:SCF ubiquitin ligase complex"/>
    <property type="evidence" value="ECO:0007669"/>
    <property type="project" value="TreeGrafter"/>
</dbReference>
<keyword evidence="2" id="KW-1185">Reference proteome</keyword>
<reference evidence="1 2" key="1">
    <citation type="submission" date="2023-12" db="EMBL/GenBank/DDBJ databases">
        <title>A high-quality genome assembly for Dillenia turbinata (Dilleniales).</title>
        <authorList>
            <person name="Chanderbali A."/>
        </authorList>
    </citation>
    <scope>NUCLEOTIDE SEQUENCE [LARGE SCALE GENOMIC DNA]</scope>
    <source>
        <strain evidence="1">LSX21</strain>
        <tissue evidence="1">Leaf</tissue>
    </source>
</reference>
<name>A0AAN8VXI8_9MAGN</name>